<comment type="caution">
    <text evidence="1">The sequence shown here is derived from an EMBL/GenBank/DDBJ whole genome shotgun (WGS) entry which is preliminary data.</text>
</comment>
<evidence type="ECO:0000313" key="1">
    <source>
        <dbReference type="EMBL" id="MPN21947.1"/>
    </source>
</evidence>
<protein>
    <submittedName>
        <fullName evidence="1">Uncharacterized protein</fullName>
    </submittedName>
</protein>
<dbReference type="AlphaFoldDB" id="A0A645G4W3"/>
<dbReference type="EMBL" id="VSSQ01070062">
    <property type="protein sequence ID" value="MPN21947.1"/>
    <property type="molecule type" value="Genomic_DNA"/>
</dbReference>
<gene>
    <name evidence="1" type="ORF">SDC9_169329</name>
</gene>
<sequence length="140" mass="14459">MVSALSSVSVTFSAFNEASVLGSARWICTVYVRVPASPAAALPSALYSSDITVKVTSSTLFALLGSCLKRSGKPSSHCLLVSNGPLVESSGEIVGPTALASFFCANTRNLLVENGTSILYSSTSGEKFGTRFPVNLASLS</sequence>
<organism evidence="1">
    <name type="scientific">bioreactor metagenome</name>
    <dbReference type="NCBI Taxonomy" id="1076179"/>
    <lineage>
        <taxon>unclassified sequences</taxon>
        <taxon>metagenomes</taxon>
        <taxon>ecological metagenomes</taxon>
    </lineage>
</organism>
<name>A0A645G4W3_9ZZZZ</name>
<accession>A0A645G4W3</accession>
<proteinExistence type="predicted"/>
<reference evidence="1" key="1">
    <citation type="submission" date="2019-08" db="EMBL/GenBank/DDBJ databases">
        <authorList>
            <person name="Kucharzyk K."/>
            <person name="Murdoch R.W."/>
            <person name="Higgins S."/>
            <person name="Loffler F."/>
        </authorList>
    </citation>
    <scope>NUCLEOTIDE SEQUENCE</scope>
</reference>